<name>A0A1F7RTT9_9BACT</name>
<feature type="transmembrane region" description="Helical" evidence="1">
    <location>
        <begin position="103"/>
        <end position="123"/>
    </location>
</feature>
<keyword evidence="1" id="KW-1133">Transmembrane helix</keyword>
<evidence type="ECO:0000313" key="2">
    <source>
        <dbReference type="EMBL" id="OGL44979.1"/>
    </source>
</evidence>
<keyword evidence="1" id="KW-0812">Transmembrane</keyword>
<proteinExistence type="predicted"/>
<dbReference type="Pfam" id="PF13197">
    <property type="entry name" value="DUF4013"/>
    <property type="match status" value="1"/>
</dbReference>
<keyword evidence="1" id="KW-0472">Membrane</keyword>
<accession>A0A1F7RTT9</accession>
<dbReference type="AlphaFoldDB" id="A0A1F7RTT9"/>
<comment type="caution">
    <text evidence="2">The sequence shown here is derived from an EMBL/GenBank/DDBJ whole genome shotgun (WGS) entry which is preliminary data.</text>
</comment>
<dbReference type="Proteomes" id="UP000179266">
    <property type="component" value="Unassembled WGS sequence"/>
</dbReference>
<feature type="transmembrane region" description="Helical" evidence="1">
    <location>
        <begin position="21"/>
        <end position="42"/>
    </location>
</feature>
<gene>
    <name evidence="2" type="ORF">A2161_06615</name>
</gene>
<evidence type="ECO:0008006" key="4">
    <source>
        <dbReference type="Google" id="ProtNLM"/>
    </source>
</evidence>
<feature type="transmembrane region" description="Helical" evidence="1">
    <location>
        <begin position="159"/>
        <end position="180"/>
    </location>
</feature>
<dbReference type="InterPro" id="IPR025098">
    <property type="entry name" value="DUF4013"/>
</dbReference>
<reference evidence="2 3" key="1">
    <citation type="journal article" date="2016" name="Nat. Commun.">
        <title>Thousands of microbial genomes shed light on interconnected biogeochemical processes in an aquifer system.</title>
        <authorList>
            <person name="Anantharaman K."/>
            <person name="Brown C.T."/>
            <person name="Hug L.A."/>
            <person name="Sharon I."/>
            <person name="Castelle C.J."/>
            <person name="Probst A.J."/>
            <person name="Thomas B.C."/>
            <person name="Singh A."/>
            <person name="Wilkins M.J."/>
            <person name="Karaoz U."/>
            <person name="Brodie E.L."/>
            <person name="Williams K.H."/>
            <person name="Hubbard S.S."/>
            <person name="Banfield J.F."/>
        </authorList>
    </citation>
    <scope>NUCLEOTIDE SEQUENCE [LARGE SCALE GENOMIC DNA]</scope>
</reference>
<evidence type="ECO:0000313" key="3">
    <source>
        <dbReference type="Proteomes" id="UP000179266"/>
    </source>
</evidence>
<feature type="transmembrane region" description="Helical" evidence="1">
    <location>
        <begin position="72"/>
        <end position="96"/>
    </location>
</feature>
<evidence type="ECO:0000256" key="1">
    <source>
        <dbReference type="SAM" id="Phobius"/>
    </source>
</evidence>
<sequence>MTTLRESLQIPFQDSQWALKLFLGGLFLCLPVFNFFAIGYLVNYFAKFLRQEQISKLPGWSENIGSNFGRGIIVFFLFLIYLIAPAAILALGVFLVVKHLSGILGIILIIFSIILLLLIFVFFPLSVVNYLVENQISSAFHIRKIYDDLQPIFKDYLKIYFAMWAINILVSGSPFFLFYISLGCSREMGKIFAGVIDTSVKPDVS</sequence>
<dbReference type="EMBL" id="MGDD01000198">
    <property type="protein sequence ID" value="OGL44979.1"/>
    <property type="molecule type" value="Genomic_DNA"/>
</dbReference>
<organism evidence="2 3">
    <name type="scientific">Candidatus Schekmanbacteria bacterium RBG_13_48_7</name>
    <dbReference type="NCBI Taxonomy" id="1817878"/>
    <lineage>
        <taxon>Bacteria</taxon>
        <taxon>Candidatus Schekmaniibacteriota</taxon>
    </lineage>
</organism>
<protein>
    <recommendedName>
        <fullName evidence="4">DUF4013 domain-containing protein</fullName>
    </recommendedName>
</protein>